<dbReference type="Proteomes" id="UP000271098">
    <property type="component" value="Unassembled WGS sequence"/>
</dbReference>
<dbReference type="EMBL" id="UYRT01081493">
    <property type="protein sequence ID" value="VDN24520.1"/>
    <property type="molecule type" value="Genomic_DNA"/>
</dbReference>
<dbReference type="AlphaFoldDB" id="A0A183E101"/>
<organism evidence="3">
    <name type="scientific">Gongylonema pulchrum</name>
    <dbReference type="NCBI Taxonomy" id="637853"/>
    <lineage>
        <taxon>Eukaryota</taxon>
        <taxon>Metazoa</taxon>
        <taxon>Ecdysozoa</taxon>
        <taxon>Nematoda</taxon>
        <taxon>Chromadorea</taxon>
        <taxon>Rhabditida</taxon>
        <taxon>Spirurina</taxon>
        <taxon>Spiruromorpha</taxon>
        <taxon>Spiruroidea</taxon>
        <taxon>Gongylonematidae</taxon>
        <taxon>Gongylonema</taxon>
    </lineage>
</organism>
<gene>
    <name evidence="1" type="ORF">GPUH_LOCUS14642</name>
</gene>
<accession>A0A183E101</accession>
<evidence type="ECO:0000313" key="1">
    <source>
        <dbReference type="EMBL" id="VDN24520.1"/>
    </source>
</evidence>
<sequence length="99" mass="11407">MEAFSNYIEALYNRYFEEKTKVVKTSYKLFSSRQQKAEGSETAKTYPSKVLKMQLNLCAPIGAYNISDEMANKVPKNGQDEADRIWKSIHADKIDFKSE</sequence>
<protein>
    <submittedName>
        <fullName evidence="1 3">Uncharacterized protein</fullName>
    </submittedName>
</protein>
<keyword evidence="2" id="KW-1185">Reference proteome</keyword>
<reference evidence="3" key="1">
    <citation type="submission" date="2016-06" db="UniProtKB">
        <authorList>
            <consortium name="WormBaseParasite"/>
        </authorList>
    </citation>
    <scope>IDENTIFICATION</scope>
</reference>
<name>A0A183E101_9BILA</name>
<evidence type="ECO:0000313" key="3">
    <source>
        <dbReference type="WBParaSite" id="GPUH_0001466101-mRNA-1"/>
    </source>
</evidence>
<dbReference type="WBParaSite" id="GPUH_0001466101-mRNA-1">
    <property type="protein sequence ID" value="GPUH_0001466101-mRNA-1"/>
    <property type="gene ID" value="GPUH_0001466101"/>
</dbReference>
<reference evidence="1 2" key="2">
    <citation type="submission" date="2018-11" db="EMBL/GenBank/DDBJ databases">
        <authorList>
            <consortium name="Pathogen Informatics"/>
        </authorList>
    </citation>
    <scope>NUCLEOTIDE SEQUENCE [LARGE SCALE GENOMIC DNA]</scope>
</reference>
<proteinExistence type="predicted"/>
<evidence type="ECO:0000313" key="2">
    <source>
        <dbReference type="Proteomes" id="UP000271098"/>
    </source>
</evidence>